<sequence length="374" mass="42125">MLLRGTFPTTFMDDPIEDNLIVNWIISLGHDRLVTKVSVRRNTLVFKNRIMGPNDNLFADGRNGHRRRDLGGLVIGDNNRKNLFRLRHDRDEEGEDDMRDDDDAVSVTSDDGWDERDDLDECEAEGPPLVLESQTDRMFLLGMISCLTHSSPGDKASQEEANRLALHYMEHDRNGVKMNPKAISARFIVFCRSGWVTGETLEEFIALYKSTRVNGGNTSSQHSATREHIANVTTLLNDRKDGRYFFVTAGGVAKEGAFKKARPHGGESFDPYSCDGEVIVYHEYKYSKGSNGSGRKKEFVKTHSGRIFYVRDFVPISFEALRGRTLGKVKAHNLSNYRVVVDPTVCKATGGKAVDDPNNLYVLRVKLVKESEDE</sequence>
<dbReference type="AlphaFoldDB" id="K0T871"/>
<evidence type="ECO:0000313" key="3">
    <source>
        <dbReference type="Proteomes" id="UP000266841"/>
    </source>
</evidence>
<comment type="caution">
    <text evidence="2">The sequence shown here is derived from an EMBL/GenBank/DDBJ whole genome shotgun (WGS) entry which is preliminary data.</text>
</comment>
<protein>
    <submittedName>
        <fullName evidence="2">Uncharacterized protein</fullName>
    </submittedName>
</protein>
<reference evidence="2 3" key="1">
    <citation type="journal article" date="2012" name="Genome Biol.">
        <title>Genome and low-iron response of an oceanic diatom adapted to chronic iron limitation.</title>
        <authorList>
            <person name="Lommer M."/>
            <person name="Specht M."/>
            <person name="Roy A.S."/>
            <person name="Kraemer L."/>
            <person name="Andreson R."/>
            <person name="Gutowska M.A."/>
            <person name="Wolf J."/>
            <person name="Bergner S.V."/>
            <person name="Schilhabel M.B."/>
            <person name="Klostermeier U.C."/>
            <person name="Beiko R.G."/>
            <person name="Rosenstiel P."/>
            <person name="Hippler M."/>
            <person name="Laroche J."/>
        </authorList>
    </citation>
    <scope>NUCLEOTIDE SEQUENCE [LARGE SCALE GENOMIC DNA]</scope>
    <source>
        <strain evidence="2 3">CCMP1005</strain>
    </source>
</reference>
<feature type="region of interest" description="Disordered" evidence="1">
    <location>
        <begin position="87"/>
        <end position="119"/>
    </location>
</feature>
<keyword evidence="3" id="KW-1185">Reference proteome</keyword>
<dbReference type="EMBL" id="AGNL01014588">
    <property type="protein sequence ID" value="EJK66642.1"/>
    <property type="molecule type" value="Genomic_DNA"/>
</dbReference>
<dbReference type="Proteomes" id="UP000266841">
    <property type="component" value="Unassembled WGS sequence"/>
</dbReference>
<accession>K0T871</accession>
<organism evidence="2 3">
    <name type="scientific">Thalassiosira oceanica</name>
    <name type="common">Marine diatom</name>
    <dbReference type="NCBI Taxonomy" id="159749"/>
    <lineage>
        <taxon>Eukaryota</taxon>
        <taxon>Sar</taxon>
        <taxon>Stramenopiles</taxon>
        <taxon>Ochrophyta</taxon>
        <taxon>Bacillariophyta</taxon>
        <taxon>Coscinodiscophyceae</taxon>
        <taxon>Thalassiosirophycidae</taxon>
        <taxon>Thalassiosirales</taxon>
        <taxon>Thalassiosiraceae</taxon>
        <taxon>Thalassiosira</taxon>
    </lineage>
</organism>
<name>K0T871_THAOC</name>
<evidence type="ECO:0000313" key="2">
    <source>
        <dbReference type="EMBL" id="EJK66642.1"/>
    </source>
</evidence>
<evidence type="ECO:0000256" key="1">
    <source>
        <dbReference type="SAM" id="MobiDB-lite"/>
    </source>
</evidence>
<proteinExistence type="predicted"/>
<feature type="compositionally biased region" description="Acidic residues" evidence="1">
    <location>
        <begin position="92"/>
        <end position="104"/>
    </location>
</feature>
<gene>
    <name evidence="2" type="ORF">THAOC_12424</name>
</gene>